<dbReference type="STRING" id="1423726.FC07_GL000197"/>
<dbReference type="InterPro" id="IPR036388">
    <property type="entry name" value="WH-like_DNA-bd_sf"/>
</dbReference>
<dbReference type="AlphaFoldDB" id="A0A0R1GM70"/>
<evidence type="ECO:0000313" key="2">
    <source>
        <dbReference type="EMBL" id="KRK35206.1"/>
    </source>
</evidence>
<dbReference type="Gene3D" id="1.10.10.10">
    <property type="entry name" value="Winged helix-like DNA-binding domain superfamily/Winged helix DNA-binding domain"/>
    <property type="match status" value="1"/>
</dbReference>
<dbReference type="Proteomes" id="UP000051461">
    <property type="component" value="Unassembled WGS sequence"/>
</dbReference>
<dbReference type="InterPro" id="IPR036390">
    <property type="entry name" value="WH_DNA-bd_sf"/>
</dbReference>
<sequence length="138" mass="16008">MLDDKNDKEKRWINQRQPMAKGLATVHFHILSYLLANPETVAKQICDDLSLLRGTLSKQLTLLQNRGLVTYTVDARDARYKRYTLTANGKSIARTHNELLVLKNNTIERKMSDFSEADLHVIYLFLSRLADIEEQEKF</sequence>
<organism evidence="2 3">
    <name type="scientific">Loigolactobacillus bifermentans DSM 20003</name>
    <dbReference type="NCBI Taxonomy" id="1423726"/>
    <lineage>
        <taxon>Bacteria</taxon>
        <taxon>Bacillati</taxon>
        <taxon>Bacillota</taxon>
        <taxon>Bacilli</taxon>
        <taxon>Lactobacillales</taxon>
        <taxon>Lactobacillaceae</taxon>
        <taxon>Loigolactobacillus</taxon>
    </lineage>
</organism>
<dbReference type="PANTHER" id="PTHR33164">
    <property type="entry name" value="TRANSCRIPTIONAL REGULATOR, MARR FAMILY"/>
    <property type="match status" value="1"/>
</dbReference>
<evidence type="ECO:0000313" key="3">
    <source>
        <dbReference type="Proteomes" id="UP000051461"/>
    </source>
</evidence>
<dbReference type="GO" id="GO:0003700">
    <property type="term" value="F:DNA-binding transcription factor activity"/>
    <property type="evidence" value="ECO:0007669"/>
    <property type="project" value="InterPro"/>
</dbReference>
<dbReference type="PROSITE" id="PS50995">
    <property type="entry name" value="HTH_MARR_2"/>
    <property type="match status" value="1"/>
</dbReference>
<evidence type="ECO:0000259" key="1">
    <source>
        <dbReference type="PROSITE" id="PS50995"/>
    </source>
</evidence>
<gene>
    <name evidence="2" type="ORF">FC07_GL000197</name>
</gene>
<dbReference type="InterPro" id="IPR039422">
    <property type="entry name" value="MarR/SlyA-like"/>
</dbReference>
<dbReference type="SMART" id="SM00347">
    <property type="entry name" value="HTH_MARR"/>
    <property type="match status" value="1"/>
</dbReference>
<keyword evidence="3" id="KW-1185">Reference proteome</keyword>
<proteinExistence type="predicted"/>
<accession>A0A0R1GM70</accession>
<dbReference type="InterPro" id="IPR000835">
    <property type="entry name" value="HTH_MarR-typ"/>
</dbReference>
<protein>
    <recommendedName>
        <fullName evidence="1">HTH marR-type domain-containing protein</fullName>
    </recommendedName>
</protein>
<dbReference type="GO" id="GO:0006950">
    <property type="term" value="P:response to stress"/>
    <property type="evidence" value="ECO:0007669"/>
    <property type="project" value="TreeGrafter"/>
</dbReference>
<dbReference type="PATRIC" id="fig|1423726.3.peg.206"/>
<name>A0A0R1GM70_9LACO</name>
<reference evidence="2 3" key="1">
    <citation type="journal article" date="2015" name="Genome Announc.">
        <title>Expanding the biotechnology potential of lactobacilli through comparative genomics of 213 strains and associated genera.</title>
        <authorList>
            <person name="Sun Z."/>
            <person name="Harris H.M."/>
            <person name="McCann A."/>
            <person name="Guo C."/>
            <person name="Argimon S."/>
            <person name="Zhang W."/>
            <person name="Yang X."/>
            <person name="Jeffery I.B."/>
            <person name="Cooney J.C."/>
            <person name="Kagawa T.F."/>
            <person name="Liu W."/>
            <person name="Song Y."/>
            <person name="Salvetti E."/>
            <person name="Wrobel A."/>
            <person name="Rasinkangas P."/>
            <person name="Parkhill J."/>
            <person name="Rea M.C."/>
            <person name="O'Sullivan O."/>
            <person name="Ritari J."/>
            <person name="Douillard F.P."/>
            <person name="Paul Ross R."/>
            <person name="Yang R."/>
            <person name="Briner A.E."/>
            <person name="Felis G.E."/>
            <person name="de Vos W.M."/>
            <person name="Barrangou R."/>
            <person name="Klaenhammer T.R."/>
            <person name="Caufield P.W."/>
            <person name="Cui Y."/>
            <person name="Zhang H."/>
            <person name="O'Toole P.W."/>
        </authorList>
    </citation>
    <scope>NUCLEOTIDE SEQUENCE [LARGE SCALE GENOMIC DNA]</scope>
    <source>
        <strain evidence="2 3">DSM 20003</strain>
    </source>
</reference>
<dbReference type="SUPFAM" id="SSF46785">
    <property type="entry name" value="Winged helix' DNA-binding domain"/>
    <property type="match status" value="1"/>
</dbReference>
<dbReference type="PANTHER" id="PTHR33164:SF43">
    <property type="entry name" value="HTH-TYPE TRANSCRIPTIONAL REPRESSOR YETL"/>
    <property type="match status" value="1"/>
</dbReference>
<comment type="caution">
    <text evidence="2">The sequence shown here is derived from an EMBL/GenBank/DDBJ whole genome shotgun (WGS) entry which is preliminary data.</text>
</comment>
<dbReference type="Pfam" id="PF12802">
    <property type="entry name" value="MarR_2"/>
    <property type="match status" value="1"/>
</dbReference>
<feature type="domain" description="HTH marR-type" evidence="1">
    <location>
        <begin position="1"/>
        <end position="131"/>
    </location>
</feature>
<dbReference type="EMBL" id="AZDA01000081">
    <property type="protein sequence ID" value="KRK35206.1"/>
    <property type="molecule type" value="Genomic_DNA"/>
</dbReference>